<keyword evidence="3" id="KW-1185">Reference proteome</keyword>
<sequence length="159" mass="18559">MKIFILELFFYYFFLLYLYWRVGYIYNRNGNLAFLVQKCRIPPQSSLIRTLRSKFLSLDRTFSSCRYSRRRGEYVRWNNFLDVLPHPQGLGPLFTGQWNLYAQNPDSSSHLFGTSQGAGTAILTLLGGIPSTNAKFMANRYCSSSFSYCIYFSCCWSYV</sequence>
<feature type="transmembrane region" description="Helical" evidence="1">
    <location>
        <begin position="9"/>
        <end position="26"/>
    </location>
</feature>
<reference evidence="2" key="1">
    <citation type="submission" date="2024-03" db="EMBL/GenBank/DDBJ databases">
        <title>WGS assembly of Saponaria officinalis var. Norfolk2.</title>
        <authorList>
            <person name="Jenkins J."/>
            <person name="Shu S."/>
            <person name="Grimwood J."/>
            <person name="Barry K."/>
            <person name="Goodstein D."/>
            <person name="Schmutz J."/>
            <person name="Leebens-Mack J."/>
            <person name="Osbourn A."/>
        </authorList>
    </citation>
    <scope>NUCLEOTIDE SEQUENCE [LARGE SCALE GENOMIC DNA]</scope>
    <source>
        <strain evidence="2">JIC</strain>
    </source>
</reference>
<dbReference type="PANTHER" id="PTHR30128:SF19">
    <property type="entry name" value="PHOTOSYSTEM I P700 CHLOROPHYLL A APOPROTEIN A1-RELATED"/>
    <property type="match status" value="1"/>
</dbReference>
<keyword evidence="1" id="KW-0472">Membrane</keyword>
<dbReference type="EMBL" id="JBDFQZ010000085">
    <property type="protein sequence ID" value="KAK9661019.1"/>
    <property type="molecule type" value="Genomic_DNA"/>
</dbReference>
<dbReference type="PANTHER" id="PTHR30128">
    <property type="entry name" value="OUTER MEMBRANE PROTEIN, OMPA-RELATED"/>
    <property type="match status" value="1"/>
</dbReference>
<organism evidence="2 3">
    <name type="scientific">Saponaria officinalis</name>
    <name type="common">Common soapwort</name>
    <name type="synonym">Lychnis saponaria</name>
    <dbReference type="NCBI Taxonomy" id="3572"/>
    <lineage>
        <taxon>Eukaryota</taxon>
        <taxon>Viridiplantae</taxon>
        <taxon>Streptophyta</taxon>
        <taxon>Embryophyta</taxon>
        <taxon>Tracheophyta</taxon>
        <taxon>Spermatophyta</taxon>
        <taxon>Magnoliopsida</taxon>
        <taxon>eudicotyledons</taxon>
        <taxon>Gunneridae</taxon>
        <taxon>Pentapetalae</taxon>
        <taxon>Caryophyllales</taxon>
        <taxon>Caryophyllaceae</taxon>
        <taxon>Caryophylleae</taxon>
        <taxon>Saponaria</taxon>
    </lineage>
</organism>
<comment type="caution">
    <text evidence="2">The sequence shown here is derived from an EMBL/GenBank/DDBJ whole genome shotgun (WGS) entry which is preliminary data.</text>
</comment>
<gene>
    <name evidence="2" type="ORF">RND81_O163300</name>
</gene>
<evidence type="ECO:0000313" key="2">
    <source>
        <dbReference type="EMBL" id="KAK9661019.1"/>
    </source>
</evidence>
<protein>
    <submittedName>
        <fullName evidence="2">Uncharacterized protein</fullName>
    </submittedName>
</protein>
<dbReference type="AlphaFoldDB" id="A0AAW1GA01"/>
<evidence type="ECO:0000256" key="1">
    <source>
        <dbReference type="SAM" id="Phobius"/>
    </source>
</evidence>
<dbReference type="GO" id="GO:0015979">
    <property type="term" value="P:photosynthesis"/>
    <property type="evidence" value="ECO:0007669"/>
    <property type="project" value="InterPro"/>
</dbReference>
<dbReference type="Gene3D" id="1.20.1130.10">
    <property type="entry name" value="Photosystem I PsaA/PsaB"/>
    <property type="match status" value="1"/>
</dbReference>
<evidence type="ECO:0000313" key="3">
    <source>
        <dbReference type="Proteomes" id="UP001443914"/>
    </source>
</evidence>
<dbReference type="Pfam" id="PF00223">
    <property type="entry name" value="PsaA_PsaB"/>
    <property type="match status" value="1"/>
</dbReference>
<keyword evidence="1" id="KW-1133">Transmembrane helix</keyword>
<keyword evidence="1" id="KW-0812">Transmembrane</keyword>
<dbReference type="SUPFAM" id="SSF81558">
    <property type="entry name" value="Photosystem I subunits PsaA/PsaB"/>
    <property type="match status" value="1"/>
</dbReference>
<dbReference type="InterPro" id="IPR036408">
    <property type="entry name" value="PSI_PsaA/B_sf"/>
</dbReference>
<name>A0AAW1GA01_SAPOF</name>
<dbReference type="InterPro" id="IPR001280">
    <property type="entry name" value="PSI_PsaA/B"/>
</dbReference>
<accession>A0AAW1GA01</accession>
<proteinExistence type="predicted"/>
<dbReference type="GO" id="GO:0009535">
    <property type="term" value="C:chloroplast thylakoid membrane"/>
    <property type="evidence" value="ECO:0007669"/>
    <property type="project" value="TreeGrafter"/>
</dbReference>
<dbReference type="Proteomes" id="UP001443914">
    <property type="component" value="Unassembled WGS sequence"/>
</dbReference>